<feature type="transmembrane region" description="Helical" evidence="1">
    <location>
        <begin position="227"/>
        <end position="245"/>
    </location>
</feature>
<organism evidence="2 3">
    <name type="scientific">Reticulomyxa filosa</name>
    <dbReference type="NCBI Taxonomy" id="46433"/>
    <lineage>
        <taxon>Eukaryota</taxon>
        <taxon>Sar</taxon>
        <taxon>Rhizaria</taxon>
        <taxon>Retaria</taxon>
        <taxon>Foraminifera</taxon>
        <taxon>Monothalamids</taxon>
        <taxon>Reticulomyxidae</taxon>
        <taxon>Reticulomyxa</taxon>
    </lineage>
</organism>
<name>X6NSD1_RETFI</name>
<dbReference type="AlphaFoldDB" id="X6NSD1"/>
<keyword evidence="3" id="KW-1185">Reference proteome</keyword>
<evidence type="ECO:0000256" key="1">
    <source>
        <dbReference type="SAM" id="Phobius"/>
    </source>
</evidence>
<evidence type="ECO:0000313" key="2">
    <source>
        <dbReference type="EMBL" id="ETO28654.1"/>
    </source>
</evidence>
<keyword evidence="1" id="KW-0812">Transmembrane</keyword>
<comment type="caution">
    <text evidence="2">The sequence shown here is derived from an EMBL/GenBank/DDBJ whole genome shotgun (WGS) entry which is preliminary data.</text>
</comment>
<keyword evidence="1" id="KW-0472">Membrane</keyword>
<dbReference type="EMBL" id="ASPP01006541">
    <property type="protein sequence ID" value="ETO28654.1"/>
    <property type="molecule type" value="Genomic_DNA"/>
</dbReference>
<sequence>MFEKAQDFIYSALEEMLKNTSAVLTRDPPNRAIEQIGYYKSKIPPQKPVSKIQSIDETQDQLFHQIAPFTTTTTTSSFVPSSSSSLPQMPTWQWLMADGTFQTYTPDVSKKIESADIGAKIAIAIEKEEYEILKLDLSNGIQVSAQGKTVTEDGTNRKKKKKTTTTKDIQHRQCEIQHKLPIIDANANTDVKKNTNTSTNVRATSAINNDDLKYNSSHDSNVVPKTFVWYRIFLLYVPFVLCTISKKKKNDIQQKGVALR</sequence>
<proteinExistence type="predicted"/>
<gene>
    <name evidence="2" type="ORF">RFI_08475</name>
</gene>
<protein>
    <submittedName>
        <fullName evidence="2">Uncharacterized protein</fullName>
    </submittedName>
</protein>
<reference evidence="2 3" key="1">
    <citation type="journal article" date="2013" name="Curr. Biol.">
        <title>The Genome of the Foraminiferan Reticulomyxa filosa.</title>
        <authorList>
            <person name="Glockner G."/>
            <person name="Hulsmann N."/>
            <person name="Schleicher M."/>
            <person name="Noegel A.A."/>
            <person name="Eichinger L."/>
            <person name="Gallinger C."/>
            <person name="Pawlowski J."/>
            <person name="Sierra R."/>
            <person name="Euteneuer U."/>
            <person name="Pillet L."/>
            <person name="Moustafa A."/>
            <person name="Platzer M."/>
            <person name="Groth M."/>
            <person name="Szafranski K."/>
            <person name="Schliwa M."/>
        </authorList>
    </citation>
    <scope>NUCLEOTIDE SEQUENCE [LARGE SCALE GENOMIC DNA]</scope>
</reference>
<evidence type="ECO:0000313" key="3">
    <source>
        <dbReference type="Proteomes" id="UP000023152"/>
    </source>
</evidence>
<dbReference type="Proteomes" id="UP000023152">
    <property type="component" value="Unassembled WGS sequence"/>
</dbReference>
<keyword evidence="1" id="KW-1133">Transmembrane helix</keyword>
<accession>X6NSD1</accession>